<name>F0Z774_DICPU</name>
<gene>
    <name evidence="1" type="ORF">DICPUDRAFT_146909</name>
</gene>
<dbReference type="AlphaFoldDB" id="F0Z774"/>
<dbReference type="InterPro" id="IPR051904">
    <property type="entry name" value="UPF0746_actin_org"/>
</dbReference>
<dbReference type="PANTHER" id="PTHR32488">
    <property type="entry name" value="UPF0746 PROTEIN DDB_G0280785-RELATED"/>
    <property type="match status" value="1"/>
</dbReference>
<reference evidence="2" key="1">
    <citation type="journal article" date="2011" name="Genome Biol.">
        <title>Comparative genomics of the social amoebae Dictyostelium discoideum and Dictyostelium purpureum.</title>
        <authorList>
            <consortium name="US DOE Joint Genome Institute (JGI-PGF)"/>
            <person name="Sucgang R."/>
            <person name="Kuo A."/>
            <person name="Tian X."/>
            <person name="Salerno W."/>
            <person name="Parikh A."/>
            <person name="Feasley C.L."/>
            <person name="Dalin E."/>
            <person name="Tu H."/>
            <person name="Huang E."/>
            <person name="Barry K."/>
            <person name="Lindquist E."/>
            <person name="Shapiro H."/>
            <person name="Bruce D."/>
            <person name="Schmutz J."/>
            <person name="Salamov A."/>
            <person name="Fey P."/>
            <person name="Gaudet P."/>
            <person name="Anjard C."/>
            <person name="Babu M.M."/>
            <person name="Basu S."/>
            <person name="Bushmanova Y."/>
            <person name="van der Wel H."/>
            <person name="Katoh-Kurasawa M."/>
            <person name="Dinh C."/>
            <person name="Coutinho P.M."/>
            <person name="Saito T."/>
            <person name="Elias M."/>
            <person name="Schaap P."/>
            <person name="Kay R.R."/>
            <person name="Henrissat B."/>
            <person name="Eichinger L."/>
            <person name="Rivero F."/>
            <person name="Putnam N.H."/>
            <person name="West C.M."/>
            <person name="Loomis W.F."/>
            <person name="Chisholm R.L."/>
            <person name="Shaulsky G."/>
            <person name="Strassmann J.E."/>
            <person name="Queller D.C."/>
            <person name="Kuspa A."/>
            <person name="Grigoriev I.V."/>
        </authorList>
    </citation>
    <scope>NUCLEOTIDE SEQUENCE [LARGE SCALE GENOMIC DNA]</scope>
    <source>
        <strain evidence="2">QSDP1</strain>
    </source>
</reference>
<dbReference type="GeneID" id="10509184"/>
<dbReference type="VEuPathDB" id="AmoebaDB:DICPUDRAFT_146909"/>
<dbReference type="PANTHER" id="PTHR32488:SF76">
    <property type="entry name" value="ANKYRIN REPEAT-CONTAINING PROTEIN-RELATED"/>
    <property type="match status" value="1"/>
</dbReference>
<evidence type="ECO:0000313" key="2">
    <source>
        <dbReference type="Proteomes" id="UP000001064"/>
    </source>
</evidence>
<protein>
    <submittedName>
        <fullName evidence="1">Uncharacterized protein</fullName>
    </submittedName>
</protein>
<sequence>MQRHNNNINNSNINNETLFWNVFKNKYLFFKIFSNFKKIDTYQYIFMIPRIIDGYGVEVLRDKLKSNSFLTFPESISYGESLRSLIKKVKKETKENNELYSLLFRYIYQKNIFSTNAIRKEVLIEIIDSSNLLAMKIFTNFFQNEEEQINGIVLYNYLGYNTITSYDSFKMLCYLAQANIISLSDIIGVQLKTDPTFKEIKLKQLIKIMQFSKIDNGILEIFTDQELNSNIKSLLKTSTKDRRSILLGILEIASVFTVDNLGGKNFMEKVNRTILKVEHREELSFHGGNLLQQLQYYIENTASVGDSNYRKATISIKEILINGNEDFDIFGRIVSKNKELMDSIFTNEINFKKILPLIKSTFTLDFYFEYYQNLAFINNSCHWELITSIPIIEQYEMLMESIGLKFSISDDGVYKEYIENIPTLEILAKIANNSNYYIEDFFDLEFYSVVIGNYINRHKFKQVLSLFQEFYSRQQIFDGKSAQTLVRNSNFLNWVLDISSGIEVDNNGHVEFKINLDTYSEKKSDRISFIRISFLKLELPYLLYTQCRYNQIFRFLETGVIRITEHLDCEIVRIEFIEKFIRFLVEQKEKIIEYLSNKEQPHKIDSLSLQNSFNKSSNYLRRIISFHIFYGNLDLLIYILSKYSDSIFKQEIISINSLKSVLDSKCKQHPKYFEINQMFLSNIKLKKK</sequence>
<accession>F0Z774</accession>
<keyword evidence="2" id="KW-1185">Reference proteome</keyword>
<dbReference type="EMBL" id="GL870945">
    <property type="protein sequence ID" value="EGC40194.1"/>
    <property type="molecule type" value="Genomic_DNA"/>
</dbReference>
<dbReference type="Proteomes" id="UP000001064">
    <property type="component" value="Unassembled WGS sequence"/>
</dbReference>
<dbReference type="KEGG" id="dpp:DICPUDRAFT_146909"/>
<organism evidence="1 2">
    <name type="scientific">Dictyostelium purpureum</name>
    <name type="common">Slime mold</name>
    <dbReference type="NCBI Taxonomy" id="5786"/>
    <lineage>
        <taxon>Eukaryota</taxon>
        <taxon>Amoebozoa</taxon>
        <taxon>Evosea</taxon>
        <taxon>Eumycetozoa</taxon>
        <taxon>Dictyostelia</taxon>
        <taxon>Dictyosteliales</taxon>
        <taxon>Dictyosteliaceae</taxon>
        <taxon>Dictyostelium</taxon>
    </lineage>
</organism>
<evidence type="ECO:0000313" key="1">
    <source>
        <dbReference type="EMBL" id="EGC40194.1"/>
    </source>
</evidence>
<dbReference type="InParanoid" id="F0Z774"/>
<dbReference type="RefSeq" id="XP_003283263.1">
    <property type="nucleotide sequence ID" value="XM_003283215.1"/>
</dbReference>
<proteinExistence type="predicted"/>